<sequence>MSSQMDQMIAEFDRFRSRIRQAEARFEGVEEMTERISQVRSVATSPDRNVTVTAGANGTVTGIELAQGAMSLGPAELSATLMDTLRQAVAGAVRQQAEAVDDAFGDAFGINTSDQVRQAQAEAFGGPADDRRTEEFPHGRASDPSDDDFDEDTIYRR</sequence>
<dbReference type="AlphaFoldDB" id="A0A7Z0WUK7"/>
<dbReference type="SUPFAM" id="SSF82607">
    <property type="entry name" value="YbaB-like"/>
    <property type="match status" value="1"/>
</dbReference>
<dbReference type="GO" id="GO:0003677">
    <property type="term" value="F:DNA binding"/>
    <property type="evidence" value="ECO:0007669"/>
    <property type="project" value="InterPro"/>
</dbReference>
<protein>
    <recommendedName>
        <fullName evidence="5">YbaB/EbfC DNA-binding family protein</fullName>
    </recommendedName>
</protein>
<evidence type="ECO:0000313" key="4">
    <source>
        <dbReference type="Proteomes" id="UP000185696"/>
    </source>
</evidence>
<evidence type="ECO:0000256" key="2">
    <source>
        <dbReference type="SAM" id="MobiDB-lite"/>
    </source>
</evidence>
<gene>
    <name evidence="3" type="ORF">BLA60_04415</name>
</gene>
<dbReference type="Gene3D" id="3.30.1310.10">
    <property type="entry name" value="Nucleoid-associated protein YbaB-like domain"/>
    <property type="match status" value="1"/>
</dbReference>
<dbReference type="InterPro" id="IPR004401">
    <property type="entry name" value="YbaB/EbfC"/>
</dbReference>
<proteinExistence type="predicted"/>
<feature type="region of interest" description="Disordered" evidence="2">
    <location>
        <begin position="115"/>
        <end position="157"/>
    </location>
</feature>
<feature type="coiled-coil region" evidence="1">
    <location>
        <begin position="5"/>
        <end position="32"/>
    </location>
</feature>
<evidence type="ECO:0000313" key="3">
    <source>
        <dbReference type="EMBL" id="OLF14376.1"/>
    </source>
</evidence>
<dbReference type="Proteomes" id="UP000185696">
    <property type="component" value="Unassembled WGS sequence"/>
</dbReference>
<keyword evidence="4" id="KW-1185">Reference proteome</keyword>
<dbReference type="RefSeq" id="WP_075131324.1">
    <property type="nucleotide sequence ID" value="NZ_MSIF01000001.1"/>
</dbReference>
<organism evidence="3 4">
    <name type="scientific">Actinophytocola xinjiangensis</name>
    <dbReference type="NCBI Taxonomy" id="485602"/>
    <lineage>
        <taxon>Bacteria</taxon>
        <taxon>Bacillati</taxon>
        <taxon>Actinomycetota</taxon>
        <taxon>Actinomycetes</taxon>
        <taxon>Pseudonocardiales</taxon>
        <taxon>Pseudonocardiaceae</taxon>
    </lineage>
</organism>
<dbReference type="Pfam" id="PF02575">
    <property type="entry name" value="YbaB_DNA_bd"/>
    <property type="match status" value="1"/>
</dbReference>
<accession>A0A7Z0WUK7</accession>
<feature type="compositionally biased region" description="Acidic residues" evidence="2">
    <location>
        <begin position="144"/>
        <end position="157"/>
    </location>
</feature>
<evidence type="ECO:0000256" key="1">
    <source>
        <dbReference type="SAM" id="Coils"/>
    </source>
</evidence>
<dbReference type="InterPro" id="IPR036894">
    <property type="entry name" value="YbaB-like_sf"/>
</dbReference>
<reference evidence="3 4" key="1">
    <citation type="submission" date="2016-12" db="EMBL/GenBank/DDBJ databases">
        <title>The draft genome sequence of Actinophytocola xinjiangensis.</title>
        <authorList>
            <person name="Wang W."/>
            <person name="Yuan L."/>
        </authorList>
    </citation>
    <scope>NUCLEOTIDE SEQUENCE [LARGE SCALE GENOMIC DNA]</scope>
    <source>
        <strain evidence="3 4">CGMCC 4.4663</strain>
    </source>
</reference>
<evidence type="ECO:0008006" key="5">
    <source>
        <dbReference type="Google" id="ProtNLM"/>
    </source>
</evidence>
<comment type="caution">
    <text evidence="3">The sequence shown here is derived from an EMBL/GenBank/DDBJ whole genome shotgun (WGS) entry which is preliminary data.</text>
</comment>
<name>A0A7Z0WUK7_9PSEU</name>
<feature type="compositionally biased region" description="Basic and acidic residues" evidence="2">
    <location>
        <begin position="128"/>
        <end position="143"/>
    </location>
</feature>
<keyword evidence="1" id="KW-0175">Coiled coil</keyword>
<dbReference type="EMBL" id="MSIF01000001">
    <property type="protein sequence ID" value="OLF14376.1"/>
    <property type="molecule type" value="Genomic_DNA"/>
</dbReference>
<dbReference type="OrthoDB" id="3630067at2"/>